<gene>
    <name evidence="2" type="ORF">ACFODX_04610</name>
</gene>
<reference evidence="3" key="1">
    <citation type="journal article" date="2019" name="Int. J. Syst. Evol. Microbiol.">
        <title>The Global Catalogue of Microorganisms (GCM) 10K type strain sequencing project: providing services to taxonomists for standard genome sequencing and annotation.</title>
        <authorList>
            <consortium name="The Broad Institute Genomics Platform"/>
            <consortium name="The Broad Institute Genome Sequencing Center for Infectious Disease"/>
            <person name="Wu L."/>
            <person name="Ma J."/>
        </authorList>
    </citation>
    <scope>NUCLEOTIDE SEQUENCE [LARGE SCALE GENOMIC DNA]</scope>
    <source>
        <strain evidence="3">KCTC 52237</strain>
    </source>
</reference>
<accession>A0ABV7FDY1</accession>
<sequence length="219" mass="25102">MALINKILGKRTANQFLIGVSIITFGIIGLCGIVSFILSVCLGEEIETKFISWVSTLASIIGSCAALMASIVAFLGLSAWKENIYVNRYLEMIWKAQEQIRFLKNVFYKHYSDSILSIVNDSSNQEEVRRKFYQEIDKSRAYLNAVDAVDAVDAFESYEYSGFLELINQIEKHVKDFEAYDIEERSRGAELHSDFLEKQITRIQELLHEQESKAVNYKQ</sequence>
<evidence type="ECO:0000313" key="3">
    <source>
        <dbReference type="Proteomes" id="UP001595555"/>
    </source>
</evidence>
<keyword evidence="3" id="KW-1185">Reference proteome</keyword>
<feature type="transmembrane region" description="Helical" evidence="1">
    <location>
        <begin position="50"/>
        <end position="80"/>
    </location>
</feature>
<comment type="caution">
    <text evidence="2">The sequence shown here is derived from an EMBL/GenBank/DDBJ whole genome shotgun (WGS) entry which is preliminary data.</text>
</comment>
<dbReference type="Proteomes" id="UP001595555">
    <property type="component" value="Unassembled WGS sequence"/>
</dbReference>
<keyword evidence="1" id="KW-1133">Transmembrane helix</keyword>
<proteinExistence type="predicted"/>
<dbReference type="RefSeq" id="WP_378116526.1">
    <property type="nucleotide sequence ID" value="NZ_JBHRTF010000002.1"/>
</dbReference>
<evidence type="ECO:0000256" key="1">
    <source>
        <dbReference type="SAM" id="Phobius"/>
    </source>
</evidence>
<protein>
    <recommendedName>
        <fullName evidence="4">Phage abortive infection protein</fullName>
    </recommendedName>
</protein>
<evidence type="ECO:0000313" key="2">
    <source>
        <dbReference type="EMBL" id="MFC3114830.1"/>
    </source>
</evidence>
<name>A0ABV7FDY1_9GAMM</name>
<keyword evidence="1" id="KW-0812">Transmembrane</keyword>
<organism evidence="2 3">
    <name type="scientific">Cellvibrio fontiphilus</name>
    <dbReference type="NCBI Taxonomy" id="1815559"/>
    <lineage>
        <taxon>Bacteria</taxon>
        <taxon>Pseudomonadati</taxon>
        <taxon>Pseudomonadota</taxon>
        <taxon>Gammaproteobacteria</taxon>
        <taxon>Cellvibrionales</taxon>
        <taxon>Cellvibrionaceae</taxon>
        <taxon>Cellvibrio</taxon>
    </lineage>
</organism>
<feature type="transmembrane region" description="Helical" evidence="1">
    <location>
        <begin position="16"/>
        <end position="38"/>
    </location>
</feature>
<evidence type="ECO:0008006" key="4">
    <source>
        <dbReference type="Google" id="ProtNLM"/>
    </source>
</evidence>
<keyword evidence="1" id="KW-0472">Membrane</keyword>
<dbReference type="EMBL" id="JBHRTF010000002">
    <property type="protein sequence ID" value="MFC3114830.1"/>
    <property type="molecule type" value="Genomic_DNA"/>
</dbReference>